<comment type="caution">
    <text evidence="1">The sequence shown here is derived from an EMBL/GenBank/DDBJ whole genome shotgun (WGS) entry which is preliminary data.</text>
</comment>
<organism evidence="1 2">
    <name type="scientific">Pseudomonas machongensis</name>
    <dbReference type="NCBI Taxonomy" id="3110229"/>
    <lineage>
        <taxon>Bacteria</taxon>
        <taxon>Pseudomonadati</taxon>
        <taxon>Pseudomonadota</taxon>
        <taxon>Gammaproteobacteria</taxon>
        <taxon>Pseudomonadales</taxon>
        <taxon>Pseudomonadaceae</taxon>
        <taxon>Pseudomonas</taxon>
    </lineage>
</organism>
<sequence>MPVFLLVGEDQLCCELGRAILQQVCPGSSISSEIVTGGFGKLKEKIPSLNKLAPHMPVLMIADGDQNPCVVAQRNSWLPDDPHENLLLRLAVREAEAWVLADHAAWSEFAEVSAAKIPPSPDELQDPKQSLLGLVTKCKKRILREEMLPSKSSSAKIGLGYNIHMATFVRTAWSALRAAERSSSLRRAIASLERFK</sequence>
<keyword evidence="2" id="KW-1185">Reference proteome</keyword>
<evidence type="ECO:0000313" key="2">
    <source>
        <dbReference type="Proteomes" id="UP001302573"/>
    </source>
</evidence>
<protein>
    <submittedName>
        <fullName evidence="1">DUF4276 family protein</fullName>
    </submittedName>
</protein>
<evidence type="ECO:0000313" key="1">
    <source>
        <dbReference type="EMBL" id="MEA5672531.1"/>
    </source>
</evidence>
<proteinExistence type="predicted"/>
<dbReference type="Proteomes" id="UP001302573">
    <property type="component" value="Unassembled WGS sequence"/>
</dbReference>
<gene>
    <name evidence="1" type="ORF">VA602_14415</name>
</gene>
<reference evidence="1 2" key="1">
    <citation type="submission" date="2023-12" db="EMBL/GenBank/DDBJ databases">
        <title>Pseudomonas machongensis sp. nov., isolated from wilted pepper plants (Capsicum annuum).</title>
        <authorList>
            <person name="Qiu M."/>
            <person name="Li Y."/>
            <person name="Liu Q."/>
            <person name="Zhang X."/>
            <person name="Huang Y."/>
            <person name="Guo R."/>
            <person name="Hu M."/>
            <person name="Zhou J."/>
            <person name="Zhou X."/>
        </authorList>
    </citation>
    <scope>NUCLEOTIDE SEQUENCE [LARGE SCALE GENOMIC DNA]</scope>
    <source>
        <strain evidence="1 2">MH2</strain>
    </source>
</reference>
<name>A0ABU5VGP3_9PSED</name>
<accession>A0ABU5VGP3</accession>
<dbReference type="RefSeq" id="WP_323453544.1">
    <property type="nucleotide sequence ID" value="NZ_JAYFUI010000141.1"/>
</dbReference>
<dbReference type="EMBL" id="JAYFUI010000141">
    <property type="protein sequence ID" value="MEA5672531.1"/>
    <property type="molecule type" value="Genomic_DNA"/>
</dbReference>